<name>A0A645FA12_9ZZZZ</name>
<dbReference type="Pfam" id="PF06089">
    <property type="entry name" value="Asparaginase_II"/>
    <property type="match status" value="1"/>
</dbReference>
<organism evidence="2">
    <name type="scientific">bioreactor metagenome</name>
    <dbReference type="NCBI Taxonomy" id="1076179"/>
    <lineage>
        <taxon>unclassified sequences</taxon>
        <taxon>metagenomes</taxon>
        <taxon>ecological metagenomes</taxon>
    </lineage>
</organism>
<dbReference type="SUPFAM" id="SSF56784">
    <property type="entry name" value="HAD-like"/>
    <property type="match status" value="1"/>
</dbReference>
<keyword evidence="1" id="KW-1133">Transmembrane helix</keyword>
<comment type="caution">
    <text evidence="2">The sequence shown here is derived from an EMBL/GenBank/DDBJ whole genome shotgun (WGS) entry which is preliminary data.</text>
</comment>
<dbReference type="PANTHER" id="PTHR42110">
    <property type="entry name" value="L-ASPARAGINASE, PUTATIVE (AFU_ORTHOLOGUE AFUA_3G11890)-RELATED"/>
    <property type="match status" value="1"/>
</dbReference>
<dbReference type="Gene3D" id="3.40.50.1000">
    <property type="entry name" value="HAD superfamily/HAD-like"/>
    <property type="match status" value="1"/>
</dbReference>
<feature type="transmembrane region" description="Helical" evidence="1">
    <location>
        <begin position="224"/>
        <end position="245"/>
    </location>
</feature>
<sequence>MVDKILKKIGLTQENLLCKGTYSLNEDYKTFQISNHIKLTPANSDCSGKHSGMLASCLAKGYDIENYNSINHPIQKDIKKLIADFCEIDEDKIVIGVDGCGVPVHGIPLYNAALAFAKFTCTDNLQLDVKNACDRIFKSMNNAPEMVAGIGGFCTELIKNTNGKLIGKLGADGVYCVAVKGADIGIAMGGLGSDAAIEAADIVIMTDEPSKIATAIKIAKKTRVIVVQNIAFALGVKGLFLLLGASGHATMWEAVFADVGVAVIAILNATRVMNTKNL</sequence>
<keyword evidence="1" id="KW-0472">Membrane</keyword>
<accession>A0A645FA12</accession>
<evidence type="ECO:0000313" key="2">
    <source>
        <dbReference type="EMBL" id="MPN09303.1"/>
    </source>
</evidence>
<proteinExistence type="predicted"/>
<keyword evidence="1" id="KW-0812">Transmembrane</keyword>
<protein>
    <submittedName>
        <fullName evidence="2">Uncharacterized protein</fullName>
    </submittedName>
</protein>
<dbReference type="InterPro" id="IPR036412">
    <property type="entry name" value="HAD-like_sf"/>
</dbReference>
<evidence type="ECO:0000256" key="1">
    <source>
        <dbReference type="SAM" id="Phobius"/>
    </source>
</evidence>
<feature type="transmembrane region" description="Helical" evidence="1">
    <location>
        <begin position="251"/>
        <end position="270"/>
    </location>
</feature>
<dbReference type="AlphaFoldDB" id="A0A645FA12"/>
<dbReference type="PANTHER" id="PTHR42110:SF1">
    <property type="entry name" value="L-ASPARAGINASE, PUTATIVE (AFU_ORTHOLOGUE AFUA_3G11890)-RELATED"/>
    <property type="match status" value="1"/>
</dbReference>
<dbReference type="InterPro" id="IPR023214">
    <property type="entry name" value="HAD_sf"/>
</dbReference>
<dbReference type="EMBL" id="VSSQ01055402">
    <property type="protein sequence ID" value="MPN09303.1"/>
    <property type="molecule type" value="Genomic_DNA"/>
</dbReference>
<reference evidence="2" key="1">
    <citation type="submission" date="2019-08" db="EMBL/GenBank/DDBJ databases">
        <authorList>
            <person name="Kucharzyk K."/>
            <person name="Murdoch R.W."/>
            <person name="Higgins S."/>
            <person name="Loffler F."/>
        </authorList>
    </citation>
    <scope>NUCLEOTIDE SEQUENCE</scope>
</reference>
<dbReference type="InterPro" id="IPR010349">
    <property type="entry name" value="Asparaginase_II"/>
</dbReference>
<gene>
    <name evidence="2" type="ORF">SDC9_156592</name>
</gene>